<dbReference type="PROSITE" id="PS51767">
    <property type="entry name" value="PEPTIDASE_A1"/>
    <property type="match status" value="1"/>
</dbReference>
<proteinExistence type="inferred from homology"/>
<dbReference type="PRINTS" id="PR00792">
    <property type="entry name" value="PEPSIN"/>
</dbReference>
<feature type="active site" evidence="6">
    <location>
        <position position="80"/>
    </location>
</feature>
<dbReference type="GO" id="GO:0006508">
    <property type="term" value="P:proteolysis"/>
    <property type="evidence" value="ECO:0007669"/>
    <property type="project" value="UniProtKB-KW"/>
</dbReference>
<accession>A0A6G1L061</accession>
<dbReference type="EMBL" id="ML995887">
    <property type="protein sequence ID" value="KAF2765624.1"/>
    <property type="molecule type" value="Genomic_DNA"/>
</dbReference>
<keyword evidence="11" id="KW-1185">Reference proteome</keyword>
<evidence type="ECO:0000256" key="1">
    <source>
        <dbReference type="ARBA" id="ARBA00007447"/>
    </source>
</evidence>
<evidence type="ECO:0000313" key="10">
    <source>
        <dbReference type="EMBL" id="KAF2765624.1"/>
    </source>
</evidence>
<dbReference type="Pfam" id="PF00026">
    <property type="entry name" value="Asp"/>
    <property type="match status" value="1"/>
</dbReference>
<dbReference type="GO" id="GO:0004190">
    <property type="term" value="F:aspartic-type endopeptidase activity"/>
    <property type="evidence" value="ECO:0007669"/>
    <property type="project" value="UniProtKB-KW"/>
</dbReference>
<dbReference type="Proteomes" id="UP000799436">
    <property type="component" value="Unassembled WGS sequence"/>
</dbReference>
<dbReference type="PANTHER" id="PTHR47966:SF65">
    <property type="entry name" value="ASPARTIC-TYPE ENDOPEPTIDASE"/>
    <property type="match status" value="1"/>
</dbReference>
<keyword evidence="3 8" id="KW-0732">Signal</keyword>
<evidence type="ECO:0000256" key="2">
    <source>
        <dbReference type="ARBA" id="ARBA00022670"/>
    </source>
</evidence>
<evidence type="ECO:0000313" key="11">
    <source>
        <dbReference type="Proteomes" id="UP000799436"/>
    </source>
</evidence>
<dbReference type="AlphaFoldDB" id="A0A6G1L061"/>
<dbReference type="InterPro" id="IPR033876">
    <property type="entry name" value="SAP-like"/>
</dbReference>
<dbReference type="InterPro" id="IPR001461">
    <property type="entry name" value="Aspartic_peptidase_A1"/>
</dbReference>
<evidence type="ECO:0000256" key="8">
    <source>
        <dbReference type="SAM" id="SignalP"/>
    </source>
</evidence>
<dbReference type="SUPFAM" id="SSF50630">
    <property type="entry name" value="Acid proteases"/>
    <property type="match status" value="1"/>
</dbReference>
<evidence type="ECO:0000256" key="7">
    <source>
        <dbReference type="RuleBase" id="RU000454"/>
    </source>
</evidence>
<feature type="chain" id="PRO_5026250728" evidence="8">
    <location>
        <begin position="25"/>
        <end position="531"/>
    </location>
</feature>
<evidence type="ECO:0000256" key="5">
    <source>
        <dbReference type="ARBA" id="ARBA00022801"/>
    </source>
</evidence>
<dbReference type="Gene3D" id="2.40.70.10">
    <property type="entry name" value="Acid Proteases"/>
    <property type="match status" value="2"/>
</dbReference>
<feature type="active site" evidence="6">
    <location>
        <position position="283"/>
    </location>
</feature>
<evidence type="ECO:0000256" key="3">
    <source>
        <dbReference type="ARBA" id="ARBA00022729"/>
    </source>
</evidence>
<dbReference type="InterPro" id="IPR001969">
    <property type="entry name" value="Aspartic_peptidase_AS"/>
</dbReference>
<evidence type="ECO:0000259" key="9">
    <source>
        <dbReference type="PROSITE" id="PS51767"/>
    </source>
</evidence>
<feature type="signal peptide" evidence="8">
    <location>
        <begin position="1"/>
        <end position="24"/>
    </location>
</feature>
<dbReference type="PROSITE" id="PS00141">
    <property type="entry name" value="ASP_PROTEASE"/>
    <property type="match status" value="1"/>
</dbReference>
<feature type="domain" description="Peptidase A1" evidence="9">
    <location>
        <begin position="62"/>
        <end position="402"/>
    </location>
</feature>
<evidence type="ECO:0000256" key="4">
    <source>
        <dbReference type="ARBA" id="ARBA00022750"/>
    </source>
</evidence>
<organism evidence="10 11">
    <name type="scientific">Teratosphaeria nubilosa</name>
    <dbReference type="NCBI Taxonomy" id="161662"/>
    <lineage>
        <taxon>Eukaryota</taxon>
        <taxon>Fungi</taxon>
        <taxon>Dikarya</taxon>
        <taxon>Ascomycota</taxon>
        <taxon>Pezizomycotina</taxon>
        <taxon>Dothideomycetes</taxon>
        <taxon>Dothideomycetidae</taxon>
        <taxon>Mycosphaerellales</taxon>
        <taxon>Teratosphaeriaceae</taxon>
        <taxon>Teratosphaeria</taxon>
    </lineage>
</organism>
<keyword evidence="5 7" id="KW-0378">Hydrolase</keyword>
<dbReference type="InterPro" id="IPR033121">
    <property type="entry name" value="PEPTIDASE_A1"/>
</dbReference>
<dbReference type="OrthoDB" id="771136at2759"/>
<dbReference type="CDD" id="cd05474">
    <property type="entry name" value="SAP_like"/>
    <property type="match status" value="1"/>
</dbReference>
<sequence length="531" mass="53705">MVKTASQLAAAGFLLANVASLATAEPRVVSMPIARSSQPKLTKRASTSSPVSIGNNATGGFYYISALVGTPGQNITFQLDTGSSDVWMFNQDAYNSCNQQGLGCIGGYFTPSKSSTYQSNGTGGFSIEYEDQTGVTGSYFTDDIELSNALKLTDQTMALATTDSGINIGIMGVGYDTDESLVGENGTSPYPSIIDQMVNEGLINTRAYSLYLDDLEASTGAILFGGYDTSKYSGNLTALPIQTDSETGTVDSFSVVWSLLGVTDSSGTTAIGGSALPVAAILDSGTTLTVVPNGIFTELAEYFGASYSQSAGGYFVPCHLGSGSLNYQFGGSSGPVINVEFSELAIPVDGTDGEPLTFENGETACEFGLQPAESDSVYLLGDTFLRSAYVVYDLDANTIYMAQTKFNSTSSNIQEIQSGSTGISGVSTATGASATQTGSTAAYGSASASGHAGTAGSIGAISSATGSRSVSGVKTTLAGATYTSAATAASGSSASSSKSAAPGVGHSADVSALFAVAGTLALLVGGAAIML</sequence>
<evidence type="ECO:0000256" key="6">
    <source>
        <dbReference type="PIRSR" id="PIRSR601461-1"/>
    </source>
</evidence>
<protein>
    <submittedName>
        <fullName evidence="10">Acid protease</fullName>
    </submittedName>
</protein>
<comment type="similarity">
    <text evidence="1 7">Belongs to the peptidase A1 family.</text>
</comment>
<gene>
    <name evidence="10" type="ORF">EJ03DRAFT_204846</name>
</gene>
<dbReference type="PANTHER" id="PTHR47966">
    <property type="entry name" value="BETA-SITE APP-CLEAVING ENZYME, ISOFORM A-RELATED"/>
    <property type="match status" value="1"/>
</dbReference>
<name>A0A6G1L061_9PEZI</name>
<keyword evidence="2 7" id="KW-0645">Protease</keyword>
<reference evidence="10" key="1">
    <citation type="journal article" date="2020" name="Stud. Mycol.">
        <title>101 Dothideomycetes genomes: a test case for predicting lifestyles and emergence of pathogens.</title>
        <authorList>
            <person name="Haridas S."/>
            <person name="Albert R."/>
            <person name="Binder M."/>
            <person name="Bloem J."/>
            <person name="Labutti K."/>
            <person name="Salamov A."/>
            <person name="Andreopoulos B."/>
            <person name="Baker S."/>
            <person name="Barry K."/>
            <person name="Bills G."/>
            <person name="Bluhm B."/>
            <person name="Cannon C."/>
            <person name="Castanera R."/>
            <person name="Culley D."/>
            <person name="Daum C."/>
            <person name="Ezra D."/>
            <person name="Gonzalez J."/>
            <person name="Henrissat B."/>
            <person name="Kuo A."/>
            <person name="Liang C."/>
            <person name="Lipzen A."/>
            <person name="Lutzoni F."/>
            <person name="Magnuson J."/>
            <person name="Mondo S."/>
            <person name="Nolan M."/>
            <person name="Ohm R."/>
            <person name="Pangilinan J."/>
            <person name="Park H.-J."/>
            <person name="Ramirez L."/>
            <person name="Alfaro M."/>
            <person name="Sun H."/>
            <person name="Tritt A."/>
            <person name="Yoshinaga Y."/>
            <person name="Zwiers L.-H."/>
            <person name="Turgeon B."/>
            <person name="Goodwin S."/>
            <person name="Spatafora J."/>
            <person name="Crous P."/>
            <person name="Grigoriev I."/>
        </authorList>
    </citation>
    <scope>NUCLEOTIDE SEQUENCE</scope>
    <source>
        <strain evidence="10">CBS 116005</strain>
    </source>
</reference>
<dbReference type="InterPro" id="IPR021109">
    <property type="entry name" value="Peptidase_aspartic_dom_sf"/>
</dbReference>
<keyword evidence="4 7" id="KW-0064">Aspartyl protease</keyword>